<evidence type="ECO:0000256" key="2">
    <source>
        <dbReference type="ARBA" id="ARBA00022723"/>
    </source>
</evidence>
<accession>A0A1H7X1E9</accession>
<dbReference type="Pfam" id="PF01435">
    <property type="entry name" value="Peptidase_M48"/>
    <property type="match status" value="1"/>
</dbReference>
<sequence>MGALPGLVALGAVLALLGPRALARARWTAREPVVALWAWQCLVIAVLLCCACATVLAGAGAWPAVRDLLFTGAPAGVEAAYGFPAARPWAIAAAFVLALGGVRTALALAYELAGAEAVRRRQRRQLARQAPDLHPELKPGAGRSEQLVVLESEEARAWALPGPVARMVVTTGALRRLSARELDALLAHERGHVRARHHWLLSAAEALVAGFPAIRLFGQFRDQVGRLVELAADDSAARRHGRLATAIALVELNPESTCTHPLAQIPSRVDRLLSGATRLPASGRLGLTLAALTLPLAPVLLALTPGLTAL</sequence>
<evidence type="ECO:0000313" key="10">
    <source>
        <dbReference type="Proteomes" id="UP000183015"/>
    </source>
</evidence>
<keyword evidence="2" id="KW-0479">Metal-binding</keyword>
<dbReference type="PANTHER" id="PTHR34978:SF3">
    <property type="entry name" value="SLR0241 PROTEIN"/>
    <property type="match status" value="1"/>
</dbReference>
<keyword evidence="7" id="KW-0812">Transmembrane</keyword>
<dbReference type="eggNOG" id="COG0501">
    <property type="taxonomic scope" value="Bacteria"/>
</dbReference>
<dbReference type="GO" id="GO:0046872">
    <property type="term" value="F:metal ion binding"/>
    <property type="evidence" value="ECO:0007669"/>
    <property type="project" value="UniProtKB-KW"/>
</dbReference>
<feature type="transmembrane region" description="Helical" evidence="7">
    <location>
        <begin position="89"/>
        <end position="113"/>
    </location>
</feature>
<keyword evidence="4 6" id="KW-0862">Zinc</keyword>
<evidence type="ECO:0000256" key="1">
    <source>
        <dbReference type="ARBA" id="ARBA00022670"/>
    </source>
</evidence>
<dbReference type="GO" id="GO:0006508">
    <property type="term" value="P:proteolysis"/>
    <property type="evidence" value="ECO:0007669"/>
    <property type="project" value="UniProtKB-KW"/>
</dbReference>
<dbReference type="InterPro" id="IPR001915">
    <property type="entry name" value="Peptidase_M48"/>
</dbReference>
<keyword evidence="7" id="KW-1133">Transmembrane helix</keyword>
<feature type="domain" description="Peptidase M48" evidence="8">
    <location>
        <begin position="146"/>
        <end position="262"/>
    </location>
</feature>
<dbReference type="AlphaFoldDB" id="A0A1H7X1E9"/>
<dbReference type="PANTHER" id="PTHR34978">
    <property type="entry name" value="POSSIBLE SENSOR-TRANSDUCER PROTEIN BLAR"/>
    <property type="match status" value="1"/>
</dbReference>
<feature type="transmembrane region" description="Helical" evidence="7">
    <location>
        <begin position="35"/>
        <end position="57"/>
    </location>
</feature>
<feature type="transmembrane region" description="Helical" evidence="7">
    <location>
        <begin position="285"/>
        <end position="307"/>
    </location>
</feature>
<protein>
    <submittedName>
        <fullName evidence="9">Peptidase family M48</fullName>
    </submittedName>
</protein>
<dbReference type="InterPro" id="IPR052173">
    <property type="entry name" value="Beta-lactam_resp_regulator"/>
</dbReference>
<comment type="cofactor">
    <cofactor evidence="6">
        <name>Zn(2+)</name>
        <dbReference type="ChEBI" id="CHEBI:29105"/>
    </cofactor>
    <text evidence="6">Binds 1 zinc ion per subunit.</text>
</comment>
<evidence type="ECO:0000256" key="3">
    <source>
        <dbReference type="ARBA" id="ARBA00022801"/>
    </source>
</evidence>
<keyword evidence="1 6" id="KW-0645">Protease</keyword>
<evidence type="ECO:0000256" key="4">
    <source>
        <dbReference type="ARBA" id="ARBA00022833"/>
    </source>
</evidence>
<gene>
    <name evidence="9" type="ORF">SAMN05414137_12260</name>
</gene>
<dbReference type="CDD" id="cd07326">
    <property type="entry name" value="M56_BlaR1_MecR1_like"/>
    <property type="match status" value="1"/>
</dbReference>
<name>A0A1H7X1E9_STRJI</name>
<evidence type="ECO:0000256" key="6">
    <source>
        <dbReference type="RuleBase" id="RU003983"/>
    </source>
</evidence>
<reference evidence="10" key="1">
    <citation type="submission" date="2016-10" db="EMBL/GenBank/DDBJ databases">
        <authorList>
            <person name="Varghese N."/>
        </authorList>
    </citation>
    <scope>NUCLEOTIDE SEQUENCE [LARGE SCALE GENOMIC DNA]</scope>
    <source>
        <strain evidence="10">DSM 45096 / BCRC 16803 / CGMCC 4.1857 / CIP 109030 / JCM 12277 / KCTC 19219 / NBRC 100920 / 33214</strain>
    </source>
</reference>
<dbReference type="STRING" id="235985.SAMN05414137_12260"/>
<keyword evidence="3 6" id="KW-0378">Hydrolase</keyword>
<keyword evidence="5 6" id="KW-0482">Metalloprotease</keyword>
<keyword evidence="7" id="KW-0472">Membrane</keyword>
<dbReference type="RefSeq" id="WP_174514528.1">
    <property type="nucleotide sequence ID" value="NZ_BBPN01000025.1"/>
</dbReference>
<evidence type="ECO:0000256" key="7">
    <source>
        <dbReference type="SAM" id="Phobius"/>
    </source>
</evidence>
<dbReference type="GO" id="GO:0004222">
    <property type="term" value="F:metalloendopeptidase activity"/>
    <property type="evidence" value="ECO:0007669"/>
    <property type="project" value="InterPro"/>
</dbReference>
<organism evidence="9 10">
    <name type="scientific">Streptacidiphilus jiangxiensis</name>
    <dbReference type="NCBI Taxonomy" id="235985"/>
    <lineage>
        <taxon>Bacteria</taxon>
        <taxon>Bacillati</taxon>
        <taxon>Actinomycetota</taxon>
        <taxon>Actinomycetes</taxon>
        <taxon>Kitasatosporales</taxon>
        <taxon>Streptomycetaceae</taxon>
        <taxon>Streptacidiphilus</taxon>
    </lineage>
</organism>
<dbReference type="Proteomes" id="UP000183015">
    <property type="component" value="Unassembled WGS sequence"/>
</dbReference>
<comment type="similarity">
    <text evidence="6">Belongs to the peptidase M48 family.</text>
</comment>
<evidence type="ECO:0000256" key="5">
    <source>
        <dbReference type="ARBA" id="ARBA00023049"/>
    </source>
</evidence>
<keyword evidence="10" id="KW-1185">Reference proteome</keyword>
<proteinExistence type="inferred from homology"/>
<dbReference type="EMBL" id="FOAZ01000022">
    <property type="protein sequence ID" value="SEM27404.1"/>
    <property type="molecule type" value="Genomic_DNA"/>
</dbReference>
<evidence type="ECO:0000259" key="8">
    <source>
        <dbReference type="Pfam" id="PF01435"/>
    </source>
</evidence>
<dbReference type="Gene3D" id="3.30.2010.10">
    <property type="entry name" value="Metalloproteases ('zincins'), catalytic domain"/>
    <property type="match status" value="1"/>
</dbReference>
<evidence type="ECO:0000313" key="9">
    <source>
        <dbReference type="EMBL" id="SEM27404.1"/>
    </source>
</evidence>